<sequence>MSVLGVVTIGQSPRSDMVPEMIEWLPASVEVRERGALDGLGTAEIAALAPEPGDETLTTRLRDGSSVVIGRAGILPRLQAAIDLLEEDGADVVLIVCTGEFPPFRHSRPLLLAGPLLTAGLSALAGDSLVGVVCPLAEQEQQSYEKFAHLEQKIKVAWATPYQPGTSELASAARKLAEEGAQLLVLDCMGYTQEHRETAAAASGLPVVLSRSVVARLTAELT</sequence>
<organism evidence="1 2">
    <name type="scientific">Kribbella shirazensis</name>
    <dbReference type="NCBI Taxonomy" id="1105143"/>
    <lineage>
        <taxon>Bacteria</taxon>
        <taxon>Bacillati</taxon>
        <taxon>Actinomycetota</taxon>
        <taxon>Actinomycetes</taxon>
        <taxon>Propionibacteriales</taxon>
        <taxon>Kribbellaceae</taxon>
        <taxon>Kribbella</taxon>
    </lineage>
</organism>
<protein>
    <submittedName>
        <fullName evidence="1">Protein AroM</fullName>
    </submittedName>
</protein>
<dbReference type="NCBIfam" id="NF007788">
    <property type="entry name" value="PRK10481.1"/>
    <property type="match status" value="1"/>
</dbReference>
<evidence type="ECO:0000313" key="1">
    <source>
        <dbReference type="EMBL" id="NIK57659.1"/>
    </source>
</evidence>
<dbReference type="RefSeq" id="WP_167207891.1">
    <property type="nucleotide sequence ID" value="NZ_JAASRO010000001.1"/>
</dbReference>
<dbReference type="EMBL" id="JAASRO010000001">
    <property type="protein sequence ID" value="NIK57659.1"/>
    <property type="molecule type" value="Genomic_DNA"/>
</dbReference>
<reference evidence="1 2" key="1">
    <citation type="submission" date="2020-03" db="EMBL/GenBank/DDBJ databases">
        <title>Sequencing the genomes of 1000 actinobacteria strains.</title>
        <authorList>
            <person name="Klenk H.-P."/>
        </authorList>
    </citation>
    <scope>NUCLEOTIDE SEQUENCE [LARGE SCALE GENOMIC DNA]</scope>
    <source>
        <strain evidence="1 2">DSM 45490</strain>
    </source>
</reference>
<accession>A0A7X5VAX6</accession>
<dbReference type="Pfam" id="PF07302">
    <property type="entry name" value="AroM"/>
    <property type="match status" value="1"/>
</dbReference>
<dbReference type="InterPro" id="IPR010843">
    <property type="entry name" value="Uncharacterised_AroM"/>
</dbReference>
<keyword evidence="2" id="KW-1185">Reference proteome</keyword>
<comment type="caution">
    <text evidence="1">The sequence shown here is derived from an EMBL/GenBank/DDBJ whole genome shotgun (WGS) entry which is preliminary data.</text>
</comment>
<proteinExistence type="predicted"/>
<dbReference type="AlphaFoldDB" id="A0A7X5VAX6"/>
<gene>
    <name evidence="1" type="ORF">BJY22_003376</name>
</gene>
<dbReference type="Proteomes" id="UP000555407">
    <property type="component" value="Unassembled WGS sequence"/>
</dbReference>
<evidence type="ECO:0000313" key="2">
    <source>
        <dbReference type="Proteomes" id="UP000555407"/>
    </source>
</evidence>
<name>A0A7X5VAX6_9ACTN</name>